<evidence type="ECO:0000256" key="1">
    <source>
        <dbReference type="ARBA" id="ARBA00022490"/>
    </source>
</evidence>
<dbReference type="PIRSF" id="PIRSF021439">
    <property type="entry name" value="DUF972"/>
    <property type="match status" value="1"/>
</dbReference>
<evidence type="ECO:0000256" key="7">
    <source>
        <dbReference type="SAM" id="Coils"/>
    </source>
</evidence>
<dbReference type="HOGENOM" id="CLU_157169_0_0_9"/>
<keyword evidence="7" id="KW-0175">Coiled coil</keyword>
<keyword evidence="9" id="KW-1185">Reference proteome</keyword>
<feature type="binding site" evidence="6">
    <location>
        <position position="113"/>
    </location>
    <ligand>
        <name>Zn(2+)</name>
        <dbReference type="ChEBI" id="CHEBI:29105"/>
    </ligand>
</feature>
<comment type="subunit">
    <text evidence="6">Homotetramer. Interacts with both DnaA and DnaN, acting as a bridge between these two proteins.</text>
</comment>
<comment type="similarity">
    <text evidence="6">Belongs to the YabA family.</text>
</comment>
<keyword evidence="4 6" id="KW-0862">Zinc</keyword>
<proteinExistence type="inferred from homology"/>
<dbReference type="GO" id="GO:0008156">
    <property type="term" value="P:negative regulation of DNA replication"/>
    <property type="evidence" value="ECO:0007669"/>
    <property type="project" value="UniProtKB-UniRule"/>
</dbReference>
<sequence>MLSHRFLKGEIVLDSQNLYDELKEMDSHLGATAAEFSHLHESLIELMEKNAELEIENQHLRDRINQITEKVGNNSPELSKSRKNLEKLYNEGFHVCSSYYGKRRENGEDCIFCTEIIYGRRD</sequence>
<evidence type="ECO:0000313" key="8">
    <source>
        <dbReference type="EMBL" id="EEI25648.1"/>
    </source>
</evidence>
<dbReference type="EMBL" id="ACGP01000013">
    <property type="protein sequence ID" value="EEI25648.1"/>
    <property type="molecule type" value="Genomic_DNA"/>
</dbReference>
<dbReference type="SUPFAM" id="SSF58026">
    <property type="entry name" value="Delta-sleep-inducing peptide immunoreactive peptide"/>
    <property type="match status" value="1"/>
</dbReference>
<comment type="function">
    <text evidence="6">Involved in control of chromosome replication initiation. Inhibits the cooperative binding of DnaA to the oriC region, thus negatively regulating initiation of chromosome replication. Inhibits the ability of DnaA-ATP to form a helix on DNA; does not disassemble preformed DnaA-DNA helices. Decreases the residence time of DnaA on the chromosome at its binding sites (oriC, replication forks and promoter-binding sites). Tethers DnaA to the replication machinery via the DNA polymerase beta sliding clamp subunit (dnaN). Associates with oriC and other DnaA targets on the chromosome in a DnaA-dependent manner.</text>
</comment>
<organism evidence="8 9">
    <name type="scientific">Lentilactobacillus hilgardii (strain ATCC 8290 / DSM 20176 / CCUG 30140 / JCM 1155 / KCTC 3500 / NBRC 15886 / NCIMB 8040 / NRRL B-1843 / 9)</name>
    <dbReference type="NCBI Taxonomy" id="1423757"/>
    <lineage>
        <taxon>Bacteria</taxon>
        <taxon>Bacillati</taxon>
        <taxon>Bacillota</taxon>
        <taxon>Bacilli</taxon>
        <taxon>Lactobacillales</taxon>
        <taxon>Lactobacillaceae</taxon>
        <taxon>Lentilactobacillus</taxon>
    </lineage>
</organism>
<comment type="subcellular location">
    <subcellularLocation>
        <location evidence="6">Cytoplasm</location>
        <location evidence="6">Nucleoid</location>
    </subcellularLocation>
    <text evidence="6">Localizes in tight foci, which correspond to the replisome at mid-cell throughout the cell cycle.</text>
</comment>
<dbReference type="HAMAP" id="MF_01159">
    <property type="entry name" value="YabA"/>
    <property type="match status" value="1"/>
</dbReference>
<evidence type="ECO:0000256" key="5">
    <source>
        <dbReference type="ARBA" id="ARBA00022880"/>
    </source>
</evidence>
<gene>
    <name evidence="6" type="primary">yabA</name>
    <name evidence="8" type="ORF">HMPREF0519_0223</name>
</gene>
<feature type="binding site" evidence="6">
    <location>
        <position position="94"/>
    </location>
    <ligand>
        <name>Zn(2+)</name>
        <dbReference type="ChEBI" id="CHEBI:29105"/>
    </ligand>
</feature>
<evidence type="ECO:0000256" key="4">
    <source>
        <dbReference type="ARBA" id="ARBA00022833"/>
    </source>
</evidence>
<keyword evidence="1 6" id="KW-0963">Cytoplasm</keyword>
<feature type="coiled-coil region" evidence="7">
    <location>
        <begin position="43"/>
        <end position="70"/>
    </location>
</feature>
<keyword evidence="5 6" id="KW-0236">DNA replication inhibitor</keyword>
<name>C0XG62_LENH9</name>
<dbReference type="AlphaFoldDB" id="C0XG62"/>
<feature type="binding site" evidence="6">
    <location>
        <position position="96"/>
    </location>
    <ligand>
        <name>Zn(2+)</name>
        <dbReference type="ChEBI" id="CHEBI:29105"/>
    </ligand>
</feature>
<evidence type="ECO:0000256" key="6">
    <source>
        <dbReference type="HAMAP-Rule" id="MF_01159"/>
    </source>
</evidence>
<dbReference type="Pfam" id="PF06156">
    <property type="entry name" value="YabA"/>
    <property type="match status" value="1"/>
</dbReference>
<evidence type="ECO:0000256" key="2">
    <source>
        <dbReference type="ARBA" id="ARBA00022705"/>
    </source>
</evidence>
<evidence type="ECO:0000256" key="3">
    <source>
        <dbReference type="ARBA" id="ARBA00022723"/>
    </source>
</evidence>
<evidence type="ECO:0000313" key="9">
    <source>
        <dbReference type="Proteomes" id="UP000003752"/>
    </source>
</evidence>
<comment type="cofactor">
    <cofactor evidence="6">
        <name>Zn(2+)</name>
        <dbReference type="ChEBI" id="CHEBI:29105"/>
    </cofactor>
    <text evidence="6">Binds 1 zinc ion per subunit.</text>
</comment>
<dbReference type="Proteomes" id="UP000003752">
    <property type="component" value="Unassembled WGS sequence"/>
</dbReference>
<dbReference type="InterPro" id="IPR010377">
    <property type="entry name" value="YabA"/>
</dbReference>
<protein>
    <recommendedName>
        <fullName evidence="6">Replication initiation control protein YabA</fullName>
    </recommendedName>
</protein>
<accession>C0XG62</accession>
<reference evidence="8 9" key="1">
    <citation type="submission" date="2009-01" db="EMBL/GenBank/DDBJ databases">
        <authorList>
            <person name="Qin X."/>
            <person name="Bachman B."/>
            <person name="Battles P."/>
            <person name="Bell A."/>
            <person name="Bess C."/>
            <person name="Bickham C."/>
            <person name="Chaboub L."/>
            <person name="Chen D."/>
            <person name="Coyle M."/>
            <person name="Deiros D.R."/>
            <person name="Dinh H."/>
            <person name="Forbes L."/>
            <person name="Fowler G."/>
            <person name="Francisco L."/>
            <person name="Fu Q."/>
            <person name="Gubbala S."/>
            <person name="Hale W."/>
            <person name="Han Y."/>
            <person name="Hemphill L."/>
            <person name="Highlander S.K."/>
            <person name="Hirani K."/>
            <person name="Hogues M."/>
            <person name="Jackson L."/>
            <person name="Jakkamsetti A."/>
            <person name="Javaid M."/>
            <person name="Jiang H."/>
            <person name="Korchina V."/>
            <person name="Kovar C."/>
            <person name="Lara F."/>
            <person name="Lee S."/>
            <person name="Mata R."/>
            <person name="Mathew T."/>
            <person name="Moen C."/>
            <person name="Morales K."/>
            <person name="Munidasa M."/>
            <person name="Nazareth L."/>
            <person name="Ngo R."/>
            <person name="Nguyen L."/>
            <person name="Okwuonu G."/>
            <person name="Ongeri F."/>
            <person name="Patil S."/>
            <person name="Petrosino J."/>
            <person name="Pham C."/>
            <person name="Pham P."/>
            <person name="Pu L.-L."/>
            <person name="Puazo M."/>
            <person name="Raj R."/>
            <person name="Reid J."/>
            <person name="Rouhana J."/>
            <person name="Saada N."/>
            <person name="Shang Y."/>
            <person name="Simmons D."/>
            <person name="Thornton R."/>
            <person name="Warren J."/>
            <person name="Weissenberger G."/>
            <person name="Zhang J."/>
            <person name="Zhang L."/>
            <person name="Zhou C."/>
            <person name="Zhu D."/>
            <person name="Muzny D."/>
            <person name="Worley K."/>
            <person name="Gibbs R."/>
        </authorList>
    </citation>
    <scope>NUCLEOTIDE SEQUENCE [LARGE SCALE GENOMIC DNA]</scope>
    <source>
        <strain evidence="9">ATCC 8290 / DSM 20176 / CCUG 30140 / JCM 1155 / KCTC 3500 / NBRC 15886 / NCIMB 8040 / NRRL B-1843 / 9</strain>
    </source>
</reference>
<keyword evidence="3 6" id="KW-0479">Metal-binding</keyword>
<comment type="caution">
    <text evidence="8">The sequence shown here is derived from an EMBL/GenBank/DDBJ whole genome shotgun (WGS) entry which is preliminary data.</text>
</comment>
<keyword evidence="2 6" id="KW-0235">DNA replication</keyword>
<dbReference type="GO" id="GO:0008270">
    <property type="term" value="F:zinc ion binding"/>
    <property type="evidence" value="ECO:0007669"/>
    <property type="project" value="UniProtKB-UniRule"/>
</dbReference>
<dbReference type="GO" id="GO:0006260">
    <property type="term" value="P:DNA replication"/>
    <property type="evidence" value="ECO:0007669"/>
    <property type="project" value="UniProtKB-KW"/>
</dbReference>
<dbReference type="GO" id="GO:0043590">
    <property type="term" value="C:bacterial nucleoid"/>
    <property type="evidence" value="ECO:0007669"/>
    <property type="project" value="UniProtKB-UniRule"/>
</dbReference>
<feature type="binding site" evidence="6">
    <location>
        <position position="110"/>
    </location>
    <ligand>
        <name>Zn(2+)</name>
        <dbReference type="ChEBI" id="CHEBI:29105"/>
    </ligand>
</feature>